<dbReference type="SUPFAM" id="SSF81301">
    <property type="entry name" value="Nucleotidyltransferase"/>
    <property type="match status" value="1"/>
</dbReference>
<proteinExistence type="predicted"/>
<feature type="domain" description="Polymerase nucleotidyl transferase" evidence="1">
    <location>
        <begin position="20"/>
        <end position="96"/>
    </location>
</feature>
<name>A0A0F8ZHC8_9ZZZZ</name>
<dbReference type="PANTHER" id="PTHR33933">
    <property type="entry name" value="NUCLEOTIDYLTRANSFERASE"/>
    <property type="match status" value="1"/>
</dbReference>
<accession>A0A0F8ZHC8</accession>
<dbReference type="Pfam" id="PF01909">
    <property type="entry name" value="NTP_transf_2"/>
    <property type="match status" value="1"/>
</dbReference>
<dbReference type="InterPro" id="IPR052548">
    <property type="entry name" value="Type_VII_TA_antitoxin"/>
</dbReference>
<gene>
    <name evidence="2" type="ORF">LCGC14_3035160</name>
</gene>
<dbReference type="InterPro" id="IPR002934">
    <property type="entry name" value="Polymerase_NTP_transf_dom"/>
</dbReference>
<organism evidence="2">
    <name type="scientific">marine sediment metagenome</name>
    <dbReference type="NCBI Taxonomy" id="412755"/>
    <lineage>
        <taxon>unclassified sequences</taxon>
        <taxon>metagenomes</taxon>
        <taxon>ecological metagenomes</taxon>
    </lineage>
</organism>
<dbReference type="Gene3D" id="3.30.460.10">
    <property type="entry name" value="Beta Polymerase, domain 2"/>
    <property type="match status" value="1"/>
</dbReference>
<dbReference type="AlphaFoldDB" id="A0A0F8ZHC8"/>
<dbReference type="CDD" id="cd05403">
    <property type="entry name" value="NT_KNTase_like"/>
    <property type="match status" value="1"/>
</dbReference>
<reference evidence="2" key="1">
    <citation type="journal article" date="2015" name="Nature">
        <title>Complex archaea that bridge the gap between prokaryotes and eukaryotes.</title>
        <authorList>
            <person name="Spang A."/>
            <person name="Saw J.H."/>
            <person name="Jorgensen S.L."/>
            <person name="Zaremba-Niedzwiedzka K."/>
            <person name="Martijn J."/>
            <person name="Lind A.E."/>
            <person name="van Eijk R."/>
            <person name="Schleper C."/>
            <person name="Guy L."/>
            <person name="Ettema T.J."/>
        </authorList>
    </citation>
    <scope>NUCLEOTIDE SEQUENCE</scope>
</reference>
<dbReference type="GO" id="GO:0016779">
    <property type="term" value="F:nucleotidyltransferase activity"/>
    <property type="evidence" value="ECO:0007669"/>
    <property type="project" value="InterPro"/>
</dbReference>
<sequence length="115" mass="13222">MKPLSKWRYGTETEKQLLAECRDIVLGIEPGSEVILYGSRVKGSSKPDSDYDIFILVDSTLDRKLEDRISFAVYDLEYEADVILSVHIYEKKFFESPLGKVMPLFNNVRSEGIRI</sequence>
<dbReference type="EMBL" id="LAZR01063517">
    <property type="protein sequence ID" value="KKK59361.1"/>
    <property type="molecule type" value="Genomic_DNA"/>
</dbReference>
<evidence type="ECO:0000313" key="2">
    <source>
        <dbReference type="EMBL" id="KKK59361.1"/>
    </source>
</evidence>
<dbReference type="InterPro" id="IPR043519">
    <property type="entry name" value="NT_sf"/>
</dbReference>
<comment type="caution">
    <text evidence="2">The sequence shown here is derived from an EMBL/GenBank/DDBJ whole genome shotgun (WGS) entry which is preliminary data.</text>
</comment>
<protein>
    <recommendedName>
        <fullName evidence="1">Polymerase nucleotidyl transferase domain-containing protein</fullName>
    </recommendedName>
</protein>
<dbReference type="PANTHER" id="PTHR33933:SF1">
    <property type="entry name" value="PROTEIN ADENYLYLTRANSFERASE MNTA-RELATED"/>
    <property type="match status" value="1"/>
</dbReference>
<evidence type="ECO:0000259" key="1">
    <source>
        <dbReference type="Pfam" id="PF01909"/>
    </source>
</evidence>